<dbReference type="InterPro" id="IPR016130">
    <property type="entry name" value="Tyr_Pase_AS"/>
</dbReference>
<dbReference type="GO" id="GO:0004439">
    <property type="term" value="F:phosphatidylinositol-4,5-bisphosphate 5-phosphatase activity"/>
    <property type="evidence" value="ECO:0007669"/>
    <property type="project" value="TreeGrafter"/>
</dbReference>
<evidence type="ECO:0000256" key="4">
    <source>
        <dbReference type="ARBA" id="ARBA00013081"/>
    </source>
</evidence>
<dbReference type="FunFam" id="3.90.190.10:FF:000060">
    <property type="entry name" value="Phosphatidylglycerophosphatase and protein-tyrosine phosphatase 1"/>
    <property type="match status" value="1"/>
</dbReference>
<comment type="catalytic activity">
    <reaction evidence="16">
        <text>a 1,2-diacyl-sn-glycero-3-phospho-(1'-sn-glycero-3'-phosphate) + H2O = a 1,2-diacyl-sn-glycero-3-phospho-(1'-sn-glycerol) + phosphate</text>
        <dbReference type="Rhea" id="RHEA:33751"/>
        <dbReference type="ChEBI" id="CHEBI:15377"/>
        <dbReference type="ChEBI" id="CHEBI:43474"/>
        <dbReference type="ChEBI" id="CHEBI:60110"/>
        <dbReference type="ChEBI" id="CHEBI:64716"/>
        <dbReference type="EC" id="3.1.3.27"/>
    </reaction>
    <physiologicalReaction direction="left-to-right" evidence="16">
        <dbReference type="Rhea" id="RHEA:33752"/>
    </physiologicalReaction>
</comment>
<dbReference type="EC" id="3.1.3.27" evidence="13"/>
<dbReference type="GO" id="GO:0008654">
    <property type="term" value="P:phospholipid biosynthetic process"/>
    <property type="evidence" value="ECO:0007669"/>
    <property type="project" value="UniProtKB-KW"/>
</dbReference>
<dbReference type="Gene3D" id="3.90.190.10">
    <property type="entry name" value="Protein tyrosine phosphatase superfamily"/>
    <property type="match status" value="1"/>
</dbReference>
<dbReference type="PROSITE" id="PS50056">
    <property type="entry name" value="TYR_PHOSPHATASE_2"/>
    <property type="match status" value="1"/>
</dbReference>
<dbReference type="SMART" id="SM00195">
    <property type="entry name" value="DSPc"/>
    <property type="match status" value="1"/>
</dbReference>
<comment type="pathway">
    <text evidence="2">Lipid metabolism.</text>
</comment>
<comment type="catalytic activity">
    <reaction evidence="15">
        <text>O-phospho-L-threonyl-[protein] + H2O = L-threonyl-[protein] + phosphate</text>
        <dbReference type="Rhea" id="RHEA:47004"/>
        <dbReference type="Rhea" id="RHEA-COMP:11060"/>
        <dbReference type="Rhea" id="RHEA-COMP:11605"/>
        <dbReference type="ChEBI" id="CHEBI:15377"/>
        <dbReference type="ChEBI" id="CHEBI:30013"/>
        <dbReference type="ChEBI" id="CHEBI:43474"/>
        <dbReference type="ChEBI" id="CHEBI:61977"/>
        <dbReference type="EC" id="3.1.3.16"/>
    </reaction>
    <physiologicalReaction direction="left-to-right" evidence="15">
        <dbReference type="Rhea" id="RHEA:47005"/>
    </physiologicalReaction>
</comment>
<evidence type="ECO:0000256" key="22">
    <source>
        <dbReference type="ARBA" id="ARBA00065692"/>
    </source>
</evidence>
<evidence type="ECO:0000256" key="6">
    <source>
        <dbReference type="ARBA" id="ARBA00022801"/>
    </source>
</evidence>
<dbReference type="EMBL" id="JBBHLL010000023">
    <property type="protein sequence ID" value="KAK7828913.1"/>
    <property type="molecule type" value="Genomic_DNA"/>
</dbReference>
<evidence type="ECO:0000256" key="16">
    <source>
        <dbReference type="ARBA" id="ARBA00050944"/>
    </source>
</evidence>
<dbReference type="InterPro" id="IPR020422">
    <property type="entry name" value="TYR_PHOSPHATASE_DUAL_dom"/>
</dbReference>
<evidence type="ECO:0000256" key="20">
    <source>
        <dbReference type="ARBA" id="ARBA00052780"/>
    </source>
</evidence>
<evidence type="ECO:0000256" key="13">
    <source>
        <dbReference type="ARBA" id="ARBA00024224"/>
    </source>
</evidence>
<evidence type="ECO:0000256" key="21">
    <source>
        <dbReference type="ARBA" id="ARBA00055472"/>
    </source>
</evidence>
<dbReference type="SUPFAM" id="SSF52799">
    <property type="entry name" value="(Phosphotyrosine protein) phosphatases II"/>
    <property type="match status" value="1"/>
</dbReference>
<keyword evidence="10" id="KW-0594">Phospholipid biosynthesis</keyword>
<keyword evidence="29" id="KW-1185">Reference proteome</keyword>
<evidence type="ECO:0000256" key="2">
    <source>
        <dbReference type="ARBA" id="ARBA00005189"/>
    </source>
</evidence>
<comment type="subunit">
    <text evidence="22">Interacts with STYXL1; the interaction inhibits PTPMT1 catalytic activity.</text>
</comment>
<dbReference type="EC" id="3.1.3.16" evidence="4"/>
<evidence type="ECO:0000256" key="19">
    <source>
        <dbReference type="ARBA" id="ARBA00052632"/>
    </source>
</evidence>
<dbReference type="Proteomes" id="UP001488838">
    <property type="component" value="Unassembled WGS sequence"/>
</dbReference>
<dbReference type="InterPro" id="IPR044596">
    <property type="entry name" value="PTPMT1-like"/>
</dbReference>
<keyword evidence="7" id="KW-0904">Protein phosphatase</keyword>
<comment type="caution">
    <text evidence="28">The sequence shown here is derived from an EMBL/GenBank/DDBJ whole genome shotgun (WGS) entry which is preliminary data.</text>
</comment>
<evidence type="ECO:0000256" key="9">
    <source>
        <dbReference type="ARBA" id="ARBA00023136"/>
    </source>
</evidence>
<organism evidence="28 29">
    <name type="scientific">Myodes glareolus</name>
    <name type="common">Bank vole</name>
    <name type="synonym">Clethrionomys glareolus</name>
    <dbReference type="NCBI Taxonomy" id="447135"/>
    <lineage>
        <taxon>Eukaryota</taxon>
        <taxon>Metazoa</taxon>
        <taxon>Chordata</taxon>
        <taxon>Craniata</taxon>
        <taxon>Vertebrata</taxon>
        <taxon>Euteleostomi</taxon>
        <taxon>Mammalia</taxon>
        <taxon>Eutheria</taxon>
        <taxon>Euarchontoglires</taxon>
        <taxon>Glires</taxon>
        <taxon>Rodentia</taxon>
        <taxon>Myomorpha</taxon>
        <taxon>Muroidea</taxon>
        <taxon>Cricetidae</taxon>
        <taxon>Arvicolinae</taxon>
        <taxon>Myodes</taxon>
    </lineage>
</organism>
<evidence type="ECO:0000256" key="23">
    <source>
        <dbReference type="ARBA" id="ARBA00069309"/>
    </source>
</evidence>
<keyword evidence="6" id="KW-0378">Hydrolase</keyword>
<evidence type="ECO:0000256" key="8">
    <source>
        <dbReference type="ARBA" id="ARBA00023098"/>
    </source>
</evidence>
<feature type="compositionally biased region" description="Basic and acidic residues" evidence="25">
    <location>
        <begin position="107"/>
        <end position="123"/>
    </location>
</feature>
<dbReference type="PANTHER" id="PTHR46712">
    <property type="entry name" value="PHOSPHATIDYLGLYCEROPHOSPHATASE AND PROTEIN-TYROSINE PHOSPHATASE 1"/>
    <property type="match status" value="1"/>
</dbReference>
<evidence type="ECO:0000256" key="7">
    <source>
        <dbReference type="ARBA" id="ARBA00022912"/>
    </source>
</evidence>
<comment type="catalytic activity">
    <reaction evidence="19">
        <text>1,2-di-(9Z-octadecenoyl)-sn-glycero-3-phospho-(1'-sn-glycerol-3'-phosphate) + H2O = 1,2-di-(9Z-octadecenoyl)-sn-glycero-3-phospho-(1'-sn-glycerol) + phosphate</text>
        <dbReference type="Rhea" id="RHEA:42304"/>
        <dbReference type="ChEBI" id="CHEBI:15377"/>
        <dbReference type="ChEBI" id="CHEBI:43474"/>
        <dbReference type="ChEBI" id="CHEBI:75163"/>
        <dbReference type="ChEBI" id="CHEBI:78907"/>
    </reaction>
    <physiologicalReaction direction="left-to-right" evidence="19">
        <dbReference type="Rhea" id="RHEA:42305"/>
    </physiologicalReaction>
</comment>
<dbReference type="InterPro" id="IPR042165">
    <property type="entry name" value="PTPMT1"/>
</dbReference>
<dbReference type="InterPro" id="IPR000340">
    <property type="entry name" value="Dual-sp_phosphatase_cat-dom"/>
</dbReference>
<accession>A0AAW0JQ90</accession>
<evidence type="ECO:0000256" key="17">
    <source>
        <dbReference type="ARBA" id="ARBA00051818"/>
    </source>
</evidence>
<keyword evidence="8" id="KW-0443">Lipid metabolism</keyword>
<proteinExistence type="inferred from homology"/>
<comment type="subcellular location">
    <subcellularLocation>
        <location evidence="1">Membrane</location>
    </subcellularLocation>
</comment>
<dbReference type="InterPro" id="IPR029021">
    <property type="entry name" value="Prot-tyrosine_phosphatase-like"/>
</dbReference>
<dbReference type="GO" id="GO:0008962">
    <property type="term" value="F:phosphatidylglycerophosphatase activity"/>
    <property type="evidence" value="ECO:0007669"/>
    <property type="project" value="UniProtKB-EC"/>
</dbReference>
<protein>
    <recommendedName>
        <fullName evidence="23">Phosphatidylglycerophosphatase and protein-tyrosine phosphatase 1</fullName>
        <ecNumber evidence="4">3.1.3.16</ecNumber>
        <ecNumber evidence="13">3.1.3.27</ecNumber>
    </recommendedName>
    <alternativeName>
        <fullName evidence="24">Protein-tyrosine phosphatase mitochondrial 1</fullName>
    </alternativeName>
</protein>
<keyword evidence="5" id="KW-0444">Lipid biosynthesis</keyword>
<comment type="catalytic activity">
    <reaction evidence="14">
        <text>O-phospho-L-seryl-[protein] + H2O = L-seryl-[protein] + phosphate</text>
        <dbReference type="Rhea" id="RHEA:20629"/>
        <dbReference type="Rhea" id="RHEA-COMP:9863"/>
        <dbReference type="Rhea" id="RHEA-COMP:11604"/>
        <dbReference type="ChEBI" id="CHEBI:15377"/>
        <dbReference type="ChEBI" id="CHEBI:29999"/>
        <dbReference type="ChEBI" id="CHEBI:43474"/>
        <dbReference type="ChEBI" id="CHEBI:83421"/>
        <dbReference type="EC" id="3.1.3.16"/>
    </reaction>
    <physiologicalReaction direction="left-to-right" evidence="14">
        <dbReference type="Rhea" id="RHEA:20630"/>
    </physiologicalReaction>
</comment>
<evidence type="ECO:0000256" key="15">
    <source>
        <dbReference type="ARBA" id="ARBA00048832"/>
    </source>
</evidence>
<comment type="pathway">
    <text evidence="12">Phospholipid metabolism; phosphatidylglycerol biosynthesis; phosphatidylglycerol from CDP-diacylglycerol: step 2/2.</text>
</comment>
<evidence type="ECO:0000256" key="18">
    <source>
        <dbReference type="ARBA" id="ARBA00052505"/>
    </source>
</evidence>
<dbReference type="GO" id="GO:0016020">
    <property type="term" value="C:membrane"/>
    <property type="evidence" value="ECO:0007669"/>
    <property type="project" value="UniProtKB-SubCell"/>
</dbReference>
<comment type="similarity">
    <text evidence="3">Belongs to the protein-tyrosine phosphatase family. Non-receptor class dual specificity subfamily.</text>
</comment>
<dbReference type="Pfam" id="PF00782">
    <property type="entry name" value="DSPc"/>
    <property type="match status" value="1"/>
</dbReference>
<evidence type="ECO:0000256" key="5">
    <source>
        <dbReference type="ARBA" id="ARBA00022516"/>
    </source>
</evidence>
<comment type="catalytic activity">
    <reaction evidence="18">
        <text>1,2-dibutyryl-sn-glycero-3-phospho-(1D-myo-inositol-5-phosphate) + H2O = 1,2-dibutyryl-sn-glycero-3-phospho-(1D-myo-inositol) + phosphate</text>
        <dbReference type="Rhea" id="RHEA:42584"/>
        <dbReference type="ChEBI" id="CHEBI:15377"/>
        <dbReference type="ChEBI" id="CHEBI:43474"/>
        <dbReference type="ChEBI" id="CHEBI:82605"/>
        <dbReference type="ChEBI" id="CHEBI:82606"/>
    </reaction>
    <physiologicalReaction direction="left-to-right" evidence="18">
        <dbReference type="Rhea" id="RHEA:42585"/>
    </physiologicalReaction>
</comment>
<evidence type="ECO:0000313" key="29">
    <source>
        <dbReference type="Proteomes" id="UP001488838"/>
    </source>
</evidence>
<dbReference type="PROSITE" id="PS50054">
    <property type="entry name" value="TYR_PHOSPHATASE_DUAL"/>
    <property type="match status" value="1"/>
</dbReference>
<dbReference type="PANTHER" id="PTHR46712:SF1">
    <property type="entry name" value="PHOSPHATIDYLGLYCEROPHOSPHATASE AND PROTEIN-TYROSINE PHOSPHATASE 1"/>
    <property type="match status" value="1"/>
</dbReference>
<evidence type="ECO:0000256" key="3">
    <source>
        <dbReference type="ARBA" id="ARBA00008601"/>
    </source>
</evidence>
<keyword evidence="9" id="KW-0472">Membrane</keyword>
<comment type="catalytic activity">
    <reaction evidence="20">
        <text>1,2-dioctanoyl-sn-glycero-3-phospho-(1D-myo-inositol-5-phosphate) + H2O = 1,2-dioctanoyl-sn-glycero-3-phospho-(1D-myo-inositol) + phosphate</text>
        <dbReference type="Rhea" id="RHEA:42308"/>
        <dbReference type="ChEBI" id="CHEBI:15377"/>
        <dbReference type="ChEBI" id="CHEBI:43474"/>
        <dbReference type="ChEBI" id="CHEBI:65221"/>
        <dbReference type="ChEBI" id="CHEBI:78911"/>
    </reaction>
    <physiologicalReaction direction="left-to-right" evidence="20">
        <dbReference type="Rhea" id="RHEA:42309"/>
    </physiologicalReaction>
</comment>
<evidence type="ECO:0000256" key="12">
    <source>
        <dbReference type="ARBA" id="ARBA00024192"/>
    </source>
</evidence>
<feature type="region of interest" description="Disordered" evidence="25">
    <location>
        <begin position="81"/>
        <end position="129"/>
    </location>
</feature>
<evidence type="ECO:0000256" key="11">
    <source>
        <dbReference type="ARBA" id="ARBA00023264"/>
    </source>
</evidence>
<dbReference type="GO" id="GO:0005739">
    <property type="term" value="C:mitochondrion"/>
    <property type="evidence" value="ECO:0007669"/>
    <property type="project" value="TreeGrafter"/>
</dbReference>
<evidence type="ECO:0000259" key="26">
    <source>
        <dbReference type="PROSITE" id="PS50054"/>
    </source>
</evidence>
<evidence type="ECO:0000259" key="27">
    <source>
        <dbReference type="PROSITE" id="PS50056"/>
    </source>
</evidence>
<reference evidence="28 29" key="1">
    <citation type="journal article" date="2023" name="bioRxiv">
        <title>Conserved and derived expression patterns and positive selection on dental genes reveal complex evolutionary context of ever-growing rodent molars.</title>
        <authorList>
            <person name="Calamari Z.T."/>
            <person name="Song A."/>
            <person name="Cohen E."/>
            <person name="Akter M."/>
            <person name="Roy R.D."/>
            <person name="Hallikas O."/>
            <person name="Christensen M.M."/>
            <person name="Li P."/>
            <person name="Marangoni P."/>
            <person name="Jernvall J."/>
            <person name="Klein O.D."/>
        </authorList>
    </citation>
    <scope>NUCLEOTIDE SEQUENCE [LARGE SCALE GENOMIC DNA]</scope>
    <source>
        <strain evidence="28">V071</strain>
    </source>
</reference>
<dbReference type="InterPro" id="IPR000387">
    <property type="entry name" value="Tyr_Pase_dom"/>
</dbReference>
<dbReference type="CDD" id="cd14524">
    <property type="entry name" value="PTPMT1"/>
    <property type="match status" value="1"/>
</dbReference>
<comment type="catalytic activity">
    <reaction evidence="17">
        <text>a 1-acyl-2-hexanoyl-sn-glycero-3-phospho-(1D-myo-inositol-5-phosphate) + H2O = a 1-acyl-2-hexanoyl-sn-glycero-3-phospho-(1D-myo-inositol) + phosphate</text>
        <dbReference type="Rhea" id="RHEA:42320"/>
        <dbReference type="ChEBI" id="CHEBI:15377"/>
        <dbReference type="ChEBI" id="CHEBI:43474"/>
        <dbReference type="ChEBI" id="CHEBI:78930"/>
        <dbReference type="ChEBI" id="CHEBI:78931"/>
    </reaction>
    <physiologicalReaction direction="left-to-right" evidence="17">
        <dbReference type="Rhea" id="RHEA:42321"/>
    </physiologicalReaction>
</comment>
<comment type="function">
    <text evidence="21">Lipid phosphatase which dephosphorylates phosphatidylglycerophosphate (PGP) to phosphatidylglycerol (PG). PGP is an essential intermediate in the biosynthetic pathway of cardiolipin, a mitochondrial-specific phospholipid regulating the membrane integrity and activities of the organelle. Has also been shown to display phosphatase activity toward phosphoprotein substrates, specifically mediates dephosphorylation of mitochondrial proteins, thereby playing an essential role in ATP production. Has probably a preference for proteins phosphorylated on Ser and/or Thr residues compared to proteins phosphorylated on Tyr residues. Probably involved in regulation of insulin secretion in pancreatic beta cells. May prevent intrinsic apoptosis, probably by regulating mitochondrial membrane integrity.</text>
</comment>
<evidence type="ECO:0000256" key="10">
    <source>
        <dbReference type="ARBA" id="ARBA00023209"/>
    </source>
</evidence>
<evidence type="ECO:0000313" key="28">
    <source>
        <dbReference type="EMBL" id="KAK7828913.1"/>
    </source>
</evidence>
<dbReference type="AlphaFoldDB" id="A0AAW0JQ90"/>
<evidence type="ECO:0000256" key="1">
    <source>
        <dbReference type="ARBA" id="ARBA00004370"/>
    </source>
</evidence>
<keyword evidence="11" id="KW-1208">Phospholipid metabolism</keyword>
<dbReference type="GO" id="GO:0004722">
    <property type="term" value="F:protein serine/threonine phosphatase activity"/>
    <property type="evidence" value="ECO:0007669"/>
    <property type="project" value="UniProtKB-EC"/>
</dbReference>
<evidence type="ECO:0000256" key="25">
    <source>
        <dbReference type="SAM" id="MobiDB-lite"/>
    </source>
</evidence>
<name>A0AAW0JQ90_MYOGA</name>
<dbReference type="PROSITE" id="PS00383">
    <property type="entry name" value="TYR_PHOSPHATASE_1"/>
    <property type="match status" value="1"/>
</dbReference>
<gene>
    <name evidence="28" type="ORF">U0070_002143</name>
</gene>
<feature type="domain" description="Tyrosine specific protein phosphatases" evidence="27">
    <location>
        <begin position="338"/>
        <end position="406"/>
    </location>
</feature>
<evidence type="ECO:0000256" key="14">
    <source>
        <dbReference type="ARBA" id="ARBA00047986"/>
    </source>
</evidence>
<sequence>MVSKKKEERTRLDRRLSRRFPINCCSPQSGFLQGPLWLGASLPILLGDGCTRGRTLSPPSGQGWQRGPSYLGRVTVLPLALPVQSPPHPPRRLSSGATEPVPGARWPGRDLGDPASEGREEPGSRQFSSSAAFSRWLTASPGAGASPLRLARWGGMAASAWLEAGLARVLFYPTLLYTVFRGRVSGPAHRDWYHRIDRTVLLGALPLRSMTRRLVEDEDVRGVITMNEEYETRFLCNTSKVRMGPRQPGPVFGPVKAGDVRRGGTLRVTVSQTVSGTSLPFQALSMRIKLMAAGGKQPKLIGQNEVEPVALATQEWKQAGVEQLRLSTVDMTGVPTLANLHRGVQFVLKYQSLGQCVYVHCKAGRSRSATMVAAYLIQVHNWSPEEAIEAISKIRSHISIRPNQLQILKEFQKEIAARAAKNN</sequence>
<evidence type="ECO:0000256" key="24">
    <source>
        <dbReference type="ARBA" id="ARBA00082724"/>
    </source>
</evidence>
<feature type="domain" description="Tyrosine-protein phosphatase" evidence="26">
    <location>
        <begin position="192"/>
        <end position="417"/>
    </location>
</feature>